<dbReference type="GO" id="GO:0005524">
    <property type="term" value="F:ATP binding"/>
    <property type="evidence" value="ECO:0007669"/>
    <property type="project" value="UniProtKB-KW"/>
</dbReference>
<evidence type="ECO:0000256" key="1">
    <source>
        <dbReference type="ARBA" id="ARBA00001619"/>
    </source>
</evidence>
<dbReference type="Proteomes" id="UP000320766">
    <property type="component" value="Unassembled WGS sequence"/>
</dbReference>
<reference evidence="7 8" key="1">
    <citation type="journal article" date="2019" name="Nat. Microbiol.">
        <title>Wide diversity of methane and short-chain alkane metabolisms in uncultured archaea.</title>
        <authorList>
            <person name="Borrel G."/>
            <person name="Adam P.S."/>
            <person name="McKay L.J."/>
            <person name="Chen L.X."/>
            <person name="Sierra-Garcia I.N."/>
            <person name="Sieber C.M."/>
            <person name="Letourneur Q."/>
            <person name="Ghozlane A."/>
            <person name="Andersen G.L."/>
            <person name="Li W.J."/>
            <person name="Hallam S.J."/>
            <person name="Muyzer G."/>
            <person name="de Oliveira V.M."/>
            <person name="Inskeep W.P."/>
            <person name="Banfield J.F."/>
            <person name="Gribaldo S."/>
        </authorList>
    </citation>
    <scope>NUCLEOTIDE SEQUENCE [LARGE SCALE GENOMIC DNA]</scope>
    <source>
        <strain evidence="7">NM1b</strain>
    </source>
</reference>
<dbReference type="AlphaFoldDB" id="A0A520KWQ9"/>
<evidence type="ECO:0000313" key="8">
    <source>
        <dbReference type="Proteomes" id="UP000320766"/>
    </source>
</evidence>
<dbReference type="PANTHER" id="PTHR43334">
    <property type="entry name" value="ACETATE--COA LIGASE [ADP-FORMING]"/>
    <property type="match status" value="1"/>
</dbReference>
<dbReference type="SUPFAM" id="SSF52210">
    <property type="entry name" value="Succinyl-CoA synthetase domains"/>
    <property type="match status" value="1"/>
</dbReference>
<dbReference type="InterPro" id="IPR003781">
    <property type="entry name" value="CoA-bd"/>
</dbReference>
<comment type="catalytic activity">
    <reaction evidence="1">
        <text>acetate + ATP + CoA = acetyl-CoA + ADP + phosphate</text>
        <dbReference type="Rhea" id="RHEA:15081"/>
        <dbReference type="ChEBI" id="CHEBI:30089"/>
        <dbReference type="ChEBI" id="CHEBI:30616"/>
        <dbReference type="ChEBI" id="CHEBI:43474"/>
        <dbReference type="ChEBI" id="CHEBI:57287"/>
        <dbReference type="ChEBI" id="CHEBI:57288"/>
        <dbReference type="ChEBI" id="CHEBI:456216"/>
        <dbReference type="EC" id="6.2.1.13"/>
    </reaction>
</comment>
<name>A0A520KWQ9_9EURY</name>
<sequence length="225" mass="24910">MAMKKFPVGLFYPKNVAIIGSVEKGGWLERVKQFKGKVYGVKISVKEKLIGNGIEWYHSILDIPDEVDYAIISVPADSVKDVLAECIEKRVKVVCIFSSGFSESGDDGKMREKELYDIARKGETKVIGPNCIGLHNGEIGISLSYRDEEELGKGNIAFISQSGGITENFFTVSETYGIKFGKGVSFGNACLLDFHDFLDCFSDDEDTEIIAGYIEGAKRWKKTYG</sequence>
<dbReference type="InterPro" id="IPR032875">
    <property type="entry name" value="Succ_CoA_lig_flav_dom"/>
</dbReference>
<keyword evidence="5" id="KW-0067">ATP-binding</keyword>
<evidence type="ECO:0000256" key="3">
    <source>
        <dbReference type="ARBA" id="ARBA00022598"/>
    </source>
</evidence>
<evidence type="ECO:0000256" key="5">
    <source>
        <dbReference type="ARBA" id="ARBA00022840"/>
    </source>
</evidence>
<gene>
    <name evidence="7" type="ORF">EF807_04360</name>
</gene>
<dbReference type="EMBL" id="RXIL01000073">
    <property type="protein sequence ID" value="RZN69634.1"/>
    <property type="molecule type" value="Genomic_DNA"/>
</dbReference>
<dbReference type="InterPro" id="IPR016102">
    <property type="entry name" value="Succinyl-CoA_synth-like"/>
</dbReference>
<dbReference type="Gene3D" id="3.40.50.720">
    <property type="entry name" value="NAD(P)-binding Rossmann-like Domain"/>
    <property type="match status" value="1"/>
</dbReference>
<dbReference type="GO" id="GO:0043758">
    <property type="term" value="F:acetate-CoA ligase (ADP-forming) activity"/>
    <property type="evidence" value="ECO:0007669"/>
    <property type="project" value="UniProtKB-EC"/>
</dbReference>
<dbReference type="Gene3D" id="3.40.50.261">
    <property type="entry name" value="Succinyl-CoA synthetase domains"/>
    <property type="match status" value="1"/>
</dbReference>
<dbReference type="SUPFAM" id="SSF51735">
    <property type="entry name" value="NAD(P)-binding Rossmann-fold domains"/>
    <property type="match status" value="1"/>
</dbReference>
<dbReference type="SMART" id="SM00881">
    <property type="entry name" value="CoA_binding"/>
    <property type="match status" value="1"/>
</dbReference>
<dbReference type="PANTHER" id="PTHR43334:SF1">
    <property type="entry name" value="3-HYDROXYPROPIONATE--COA LIGASE [ADP-FORMING]"/>
    <property type="match status" value="1"/>
</dbReference>
<proteinExistence type="predicted"/>
<evidence type="ECO:0000256" key="4">
    <source>
        <dbReference type="ARBA" id="ARBA00022741"/>
    </source>
</evidence>
<dbReference type="InterPro" id="IPR051538">
    <property type="entry name" value="Acyl-CoA_Synth/Transferase"/>
</dbReference>
<comment type="caution">
    <text evidence="7">The sequence shown here is derived from an EMBL/GenBank/DDBJ whole genome shotgun (WGS) entry which is preliminary data.</text>
</comment>
<dbReference type="Pfam" id="PF13607">
    <property type="entry name" value="Succ_CoA_lig"/>
    <property type="match status" value="1"/>
</dbReference>
<organism evidence="7 8">
    <name type="scientific">Candidatus Methanolliviera hydrocarbonicum</name>
    <dbReference type="NCBI Taxonomy" id="2491085"/>
    <lineage>
        <taxon>Archaea</taxon>
        <taxon>Methanobacteriati</taxon>
        <taxon>Methanobacteriota</taxon>
        <taxon>Candidatus Methanoliparia</taxon>
        <taxon>Candidatus Methanoliparales</taxon>
        <taxon>Candidatus Methanollivieraceae</taxon>
        <taxon>Candidatus Methanolliviera</taxon>
    </lineage>
</organism>
<feature type="domain" description="CoA-binding" evidence="6">
    <location>
        <begin position="10"/>
        <end position="101"/>
    </location>
</feature>
<evidence type="ECO:0000256" key="2">
    <source>
        <dbReference type="ARBA" id="ARBA00012957"/>
    </source>
</evidence>
<dbReference type="EC" id="6.2.1.13" evidence="2"/>
<protein>
    <recommendedName>
        <fullName evidence="2">acetate--CoA ligase (ADP-forming)</fullName>
        <ecNumber evidence="2">6.2.1.13</ecNumber>
    </recommendedName>
</protein>
<accession>A0A520KWQ9</accession>
<keyword evidence="3" id="KW-0436">Ligase</keyword>
<keyword evidence="4" id="KW-0547">Nucleotide-binding</keyword>
<evidence type="ECO:0000259" key="6">
    <source>
        <dbReference type="SMART" id="SM00881"/>
    </source>
</evidence>
<dbReference type="Pfam" id="PF13380">
    <property type="entry name" value="CoA_binding_2"/>
    <property type="match status" value="1"/>
</dbReference>
<evidence type="ECO:0000313" key="7">
    <source>
        <dbReference type="EMBL" id="RZN69634.1"/>
    </source>
</evidence>
<dbReference type="InterPro" id="IPR036291">
    <property type="entry name" value="NAD(P)-bd_dom_sf"/>
</dbReference>